<dbReference type="NCBIfam" id="TIGR01411">
    <property type="entry name" value="tatAE"/>
    <property type="match status" value="1"/>
</dbReference>
<comment type="similarity">
    <text evidence="9">Belongs to the TatA/E family.</text>
</comment>
<reference evidence="12" key="2">
    <citation type="submission" date="2008-12" db="EMBL/GenBank/DDBJ databases">
        <title>Annotation of Streptomyces roseosporus strain NRRL 15998.</title>
        <authorList>
            <consortium name="The Broad Institute Genome Sequencing Platform"/>
            <consortium name="Broad Institute Microbial Sequencing Center"/>
            <person name="Fischbach M."/>
            <person name="Ward D."/>
            <person name="Young S."/>
            <person name="Kodira C.D."/>
            <person name="Zeng Q."/>
            <person name="Koehrsen M."/>
            <person name="Godfrey P."/>
            <person name="Alvarado L."/>
            <person name="Berlin A.M."/>
            <person name="Borenstein D."/>
            <person name="Chen Z."/>
            <person name="Engels R."/>
            <person name="Freedman E."/>
            <person name="Gellesch M."/>
            <person name="Goldberg J."/>
            <person name="Griggs A."/>
            <person name="Gujja S."/>
            <person name="Heiman D.I."/>
            <person name="Hepburn T.A."/>
            <person name="Howarth C."/>
            <person name="Jen D."/>
            <person name="Larson L."/>
            <person name="Lewis B."/>
            <person name="Mehta T."/>
            <person name="Park D."/>
            <person name="Pearson M."/>
            <person name="Roberts A."/>
            <person name="Saif S."/>
            <person name="Shea T.D."/>
            <person name="Shenoy N."/>
            <person name="Sisk P."/>
            <person name="Stolte C."/>
            <person name="Sykes S.N."/>
            <person name="Walk T."/>
            <person name="White J."/>
            <person name="Yandava C."/>
            <person name="Straight P."/>
            <person name="Clardy J."/>
            <person name="Hung D."/>
            <person name="Kolter R."/>
            <person name="Mekalanos J."/>
            <person name="Walker S."/>
            <person name="Walsh C.T."/>
            <person name="Wieland B.L.C."/>
            <person name="Ilzarbe M."/>
            <person name="Galagan J."/>
            <person name="Nusbaum C."/>
            <person name="Birren B."/>
        </authorList>
    </citation>
    <scope>NUCLEOTIDE SEQUENCE [LARGE SCALE GENOMIC DNA]</scope>
    <source>
        <strain evidence="12">NRRL 15998</strain>
    </source>
</reference>
<dbReference type="PANTHER" id="PTHR42982">
    <property type="entry name" value="SEC-INDEPENDENT PROTEIN TRANSLOCASE PROTEIN TATA"/>
    <property type="match status" value="1"/>
</dbReference>
<dbReference type="AlphaFoldDB" id="D6AMU1"/>
<evidence type="ECO:0000256" key="5">
    <source>
        <dbReference type="ARBA" id="ARBA00022927"/>
    </source>
</evidence>
<evidence type="ECO:0000256" key="1">
    <source>
        <dbReference type="ARBA" id="ARBA00004162"/>
    </source>
</evidence>
<keyword evidence="3 9" id="KW-1003">Cell membrane</keyword>
<comment type="subunit">
    <text evidence="9">The Tat system comprises two distinct complexes: a TatABC complex, containing multiple copies of TatA, TatB and TatC subunits, and a separate TatA complex, containing only TatA subunits. Substrates initially bind to the TatABC complex, which probably triggers association of the separate TatA complex to form the active translocon.</text>
</comment>
<proteinExistence type="inferred from homology"/>
<dbReference type="EMBL" id="DS999644">
    <property type="protein sequence ID" value="EFE73368.2"/>
    <property type="molecule type" value="Genomic_DNA"/>
</dbReference>
<dbReference type="Pfam" id="PF02416">
    <property type="entry name" value="TatA_B_E"/>
    <property type="match status" value="1"/>
</dbReference>
<organism evidence="11 12">
    <name type="scientific">Streptomyces filamentosus NRRL 15998</name>
    <dbReference type="NCBI Taxonomy" id="457431"/>
    <lineage>
        <taxon>Bacteria</taxon>
        <taxon>Bacillati</taxon>
        <taxon>Actinomycetota</taxon>
        <taxon>Actinomycetes</taxon>
        <taxon>Kitasatosporales</taxon>
        <taxon>Streptomycetaceae</taxon>
        <taxon>Streptomyces</taxon>
    </lineage>
</organism>
<accession>D6AMU1</accession>
<dbReference type="Proteomes" id="UP000003986">
    <property type="component" value="Unassembled WGS sequence"/>
</dbReference>
<dbReference type="NCBIfam" id="NF001854">
    <property type="entry name" value="PRK00575.1"/>
    <property type="match status" value="1"/>
</dbReference>
<comment type="subcellular location">
    <subcellularLocation>
        <location evidence="1 9">Cell membrane</location>
        <topology evidence="1 9">Single-pass membrane protein</topology>
    </subcellularLocation>
</comment>
<comment type="function">
    <text evidence="9">Part of the twin-arginine translocation (Tat) system that transports large folded proteins containing a characteristic twin-arginine motif in their signal peptide across membranes. TatA could form the protein-conducting channel of the Tat system.</text>
</comment>
<sequence>MRRKSDMIGNLKPLEIVLIIAVILLLFGAKKLPDMARSLGKSARILKSEAKAMKKDDAATATPTTETVDDTVPPQSTTARTIQAAPGDVTSSRPVNEPKPTTQS</sequence>
<keyword evidence="7 9" id="KW-0811">Translocation</keyword>
<dbReference type="HAMAP" id="MF_00236">
    <property type="entry name" value="TatA_E"/>
    <property type="match status" value="1"/>
</dbReference>
<keyword evidence="2 9" id="KW-0813">Transport</keyword>
<reference evidence="12" key="1">
    <citation type="submission" date="2008-10" db="EMBL/GenBank/DDBJ databases">
        <authorList>
            <person name="Molnar K."/>
        </authorList>
    </citation>
    <scope>NUCLEOTIDE SEQUENCE [LARGE SCALE GENOMIC DNA]</scope>
    <source>
        <strain evidence="12">NRRL 15998</strain>
    </source>
</reference>
<evidence type="ECO:0000256" key="4">
    <source>
        <dbReference type="ARBA" id="ARBA00022692"/>
    </source>
</evidence>
<feature type="compositionally biased region" description="Low complexity" evidence="10">
    <location>
        <begin position="59"/>
        <end position="74"/>
    </location>
</feature>
<dbReference type="InterPro" id="IPR003369">
    <property type="entry name" value="TatA/B/E"/>
</dbReference>
<dbReference type="Gene3D" id="1.20.5.3310">
    <property type="match status" value="1"/>
</dbReference>
<name>D6AMU1_STRFL</name>
<evidence type="ECO:0000256" key="9">
    <source>
        <dbReference type="HAMAP-Rule" id="MF_00236"/>
    </source>
</evidence>
<evidence type="ECO:0000256" key="2">
    <source>
        <dbReference type="ARBA" id="ARBA00022448"/>
    </source>
</evidence>
<keyword evidence="5 9" id="KW-0653">Protein transport</keyword>
<protein>
    <recommendedName>
        <fullName evidence="9">Sec-independent protein translocase protein TatA</fullName>
    </recommendedName>
</protein>
<dbReference type="GO" id="GO:0008320">
    <property type="term" value="F:protein transmembrane transporter activity"/>
    <property type="evidence" value="ECO:0007669"/>
    <property type="project" value="UniProtKB-UniRule"/>
</dbReference>
<keyword evidence="6 9" id="KW-1133">Transmembrane helix</keyword>
<dbReference type="GO" id="GO:0033281">
    <property type="term" value="C:TAT protein transport complex"/>
    <property type="evidence" value="ECO:0007669"/>
    <property type="project" value="UniProtKB-UniRule"/>
</dbReference>
<keyword evidence="8 9" id="KW-0472">Membrane</keyword>
<gene>
    <name evidence="9" type="primary">tatA</name>
    <name evidence="11" type="ORF">SSGG_00734</name>
</gene>
<feature type="region of interest" description="Disordered" evidence="10">
    <location>
        <begin position="50"/>
        <end position="104"/>
    </location>
</feature>
<evidence type="ECO:0000256" key="10">
    <source>
        <dbReference type="SAM" id="MobiDB-lite"/>
    </source>
</evidence>
<evidence type="ECO:0000313" key="11">
    <source>
        <dbReference type="EMBL" id="EFE73368.2"/>
    </source>
</evidence>
<feature type="compositionally biased region" description="Polar residues" evidence="10">
    <location>
        <begin position="89"/>
        <end position="104"/>
    </location>
</feature>
<dbReference type="InterPro" id="IPR006312">
    <property type="entry name" value="TatA/E"/>
</dbReference>
<keyword evidence="4 9" id="KW-0812">Transmembrane</keyword>
<dbReference type="GO" id="GO:0043953">
    <property type="term" value="P:protein transport by the Tat complex"/>
    <property type="evidence" value="ECO:0007669"/>
    <property type="project" value="UniProtKB-UniRule"/>
</dbReference>
<evidence type="ECO:0000256" key="6">
    <source>
        <dbReference type="ARBA" id="ARBA00022989"/>
    </source>
</evidence>
<dbReference type="PANTHER" id="PTHR42982:SF8">
    <property type="entry name" value="SEC-INDEPENDENT PROTEIN TRANSLOCASE PROTEIN TATA"/>
    <property type="match status" value="1"/>
</dbReference>
<evidence type="ECO:0000256" key="3">
    <source>
        <dbReference type="ARBA" id="ARBA00022475"/>
    </source>
</evidence>
<evidence type="ECO:0000256" key="7">
    <source>
        <dbReference type="ARBA" id="ARBA00023010"/>
    </source>
</evidence>
<evidence type="ECO:0000256" key="8">
    <source>
        <dbReference type="ARBA" id="ARBA00023136"/>
    </source>
</evidence>
<evidence type="ECO:0000313" key="12">
    <source>
        <dbReference type="Proteomes" id="UP000003986"/>
    </source>
</evidence>